<keyword evidence="3" id="KW-1003">Cell membrane</keyword>
<evidence type="ECO:0000256" key="6">
    <source>
        <dbReference type="ARBA" id="ARBA00022989"/>
    </source>
</evidence>
<organism evidence="9 10">
    <name type="scientific">Desulfotomaculum copahuensis</name>
    <dbReference type="NCBI Taxonomy" id="1838280"/>
    <lineage>
        <taxon>Bacteria</taxon>
        <taxon>Bacillati</taxon>
        <taxon>Bacillota</taxon>
        <taxon>Clostridia</taxon>
        <taxon>Eubacteriales</taxon>
        <taxon>Desulfotomaculaceae</taxon>
        <taxon>Desulfotomaculum</taxon>
    </lineage>
</organism>
<comment type="caution">
    <text evidence="9">The sequence shown here is derived from an EMBL/GenBank/DDBJ whole genome shotgun (WGS) entry which is preliminary data.</text>
</comment>
<evidence type="ECO:0000313" key="10">
    <source>
        <dbReference type="Proteomes" id="UP000078532"/>
    </source>
</evidence>
<feature type="transmembrane region" description="Helical" evidence="8">
    <location>
        <begin position="128"/>
        <end position="148"/>
    </location>
</feature>
<dbReference type="GO" id="GO:0008360">
    <property type="term" value="P:regulation of cell shape"/>
    <property type="evidence" value="ECO:0007669"/>
    <property type="project" value="UniProtKB-KW"/>
</dbReference>
<dbReference type="EMBL" id="LYVF01000054">
    <property type="protein sequence ID" value="OAT85612.1"/>
    <property type="molecule type" value="Genomic_DNA"/>
</dbReference>
<dbReference type="Pfam" id="PF04093">
    <property type="entry name" value="MreD"/>
    <property type="match status" value="1"/>
</dbReference>
<comment type="similarity">
    <text evidence="2">Belongs to the MreD family.</text>
</comment>
<evidence type="ECO:0000256" key="3">
    <source>
        <dbReference type="ARBA" id="ARBA00022475"/>
    </source>
</evidence>
<dbReference type="AlphaFoldDB" id="A0A1B7LHF9"/>
<sequence>MRGLVLLGLLALALLLQGTVLGMLRIGGVMPDLVLMLVVFVAFLSGKTEGAFWGFVAGLIKDAAAGSYFGLNALSLMTAGYLVGLAERRLYKDSIPVAMFVTWLAAVVSQLAHYLLLLYWGMDIPPGTAMRVIFGVAFYTAVLVPLFYRRFYRSQLHGWLRNRQY</sequence>
<keyword evidence="4 8" id="KW-0812">Transmembrane</keyword>
<reference evidence="9 10" key="1">
    <citation type="submission" date="2016-04" db="EMBL/GenBank/DDBJ databases">
        <authorList>
            <person name="Evans L.H."/>
            <person name="Alamgir A."/>
            <person name="Owens N."/>
            <person name="Weber N.D."/>
            <person name="Virtaneva K."/>
            <person name="Barbian K."/>
            <person name="Babar A."/>
            <person name="Rosenke K."/>
        </authorList>
    </citation>
    <scope>NUCLEOTIDE SEQUENCE [LARGE SCALE GENOMIC DNA]</scope>
    <source>
        <strain evidence="9 10">LMa1</strain>
    </source>
</reference>
<dbReference type="OrthoDB" id="9796616at2"/>
<dbReference type="STRING" id="1838280.A6M21_05425"/>
<dbReference type="PIRSF" id="PIRSF037497">
    <property type="entry name" value="MreD_Clostridium/Treponema_prd"/>
    <property type="match status" value="1"/>
</dbReference>
<keyword evidence="6 8" id="KW-1133">Transmembrane helix</keyword>
<evidence type="ECO:0000256" key="8">
    <source>
        <dbReference type="SAM" id="Phobius"/>
    </source>
</evidence>
<evidence type="ECO:0000313" key="9">
    <source>
        <dbReference type="EMBL" id="OAT85612.1"/>
    </source>
</evidence>
<feature type="transmembrane region" description="Helical" evidence="8">
    <location>
        <begin position="65"/>
        <end position="85"/>
    </location>
</feature>
<dbReference type="Proteomes" id="UP000078532">
    <property type="component" value="Unassembled WGS sequence"/>
</dbReference>
<evidence type="ECO:0000256" key="7">
    <source>
        <dbReference type="ARBA" id="ARBA00023136"/>
    </source>
</evidence>
<keyword evidence="7 8" id="KW-0472">Membrane</keyword>
<keyword evidence="10" id="KW-1185">Reference proteome</keyword>
<accession>A0A1B7LHF9</accession>
<feature type="transmembrane region" description="Helical" evidence="8">
    <location>
        <begin position="97"/>
        <end position="122"/>
    </location>
</feature>
<name>A0A1B7LHF9_9FIRM</name>
<dbReference type="RefSeq" id="WP_066666751.1">
    <property type="nucleotide sequence ID" value="NZ_LYVF01000054.1"/>
</dbReference>
<evidence type="ECO:0000256" key="5">
    <source>
        <dbReference type="ARBA" id="ARBA00022960"/>
    </source>
</evidence>
<gene>
    <name evidence="9" type="ORF">A6M21_05425</name>
</gene>
<evidence type="ECO:0000256" key="2">
    <source>
        <dbReference type="ARBA" id="ARBA00007776"/>
    </source>
</evidence>
<dbReference type="NCBIfam" id="TIGR03426">
    <property type="entry name" value="shape_MreD"/>
    <property type="match status" value="1"/>
</dbReference>
<protein>
    <submittedName>
        <fullName evidence="9">Rod shape-determining protein MreD</fullName>
    </submittedName>
</protein>
<comment type="subcellular location">
    <subcellularLocation>
        <location evidence="1">Cell membrane</location>
        <topology evidence="1">Multi-pass membrane protein</topology>
    </subcellularLocation>
</comment>
<dbReference type="GO" id="GO:0005886">
    <property type="term" value="C:plasma membrane"/>
    <property type="evidence" value="ECO:0007669"/>
    <property type="project" value="UniProtKB-SubCell"/>
</dbReference>
<dbReference type="InterPro" id="IPR007227">
    <property type="entry name" value="Cell_shape_determining_MreD"/>
</dbReference>
<proteinExistence type="inferred from homology"/>
<keyword evidence="5" id="KW-0133">Cell shape</keyword>
<evidence type="ECO:0000256" key="4">
    <source>
        <dbReference type="ARBA" id="ARBA00022692"/>
    </source>
</evidence>
<evidence type="ECO:0000256" key="1">
    <source>
        <dbReference type="ARBA" id="ARBA00004651"/>
    </source>
</evidence>
<dbReference type="InterPro" id="IPR017225">
    <property type="entry name" value="Cell_shape_determin_MreD_prd"/>
</dbReference>